<dbReference type="EMBL" id="MU155163">
    <property type="protein sequence ID" value="KAF9482655.1"/>
    <property type="molecule type" value="Genomic_DNA"/>
</dbReference>
<proteinExistence type="predicted"/>
<dbReference type="Pfam" id="PF23153">
    <property type="entry name" value="Aip3p_Bud6_N"/>
    <property type="match status" value="1"/>
</dbReference>
<name>A0A9P5Z9H8_9AGAR</name>
<feature type="domain" description="Aip3p/Bud6 N-terminal" evidence="2">
    <location>
        <begin position="39"/>
        <end position="146"/>
    </location>
</feature>
<dbReference type="AlphaFoldDB" id="A0A9P5Z9H8"/>
<gene>
    <name evidence="3" type="ORF">BDN70DRAFT_828908</name>
</gene>
<organism evidence="3 4">
    <name type="scientific">Pholiota conissans</name>
    <dbReference type="NCBI Taxonomy" id="109636"/>
    <lineage>
        <taxon>Eukaryota</taxon>
        <taxon>Fungi</taxon>
        <taxon>Dikarya</taxon>
        <taxon>Basidiomycota</taxon>
        <taxon>Agaricomycotina</taxon>
        <taxon>Agaricomycetes</taxon>
        <taxon>Agaricomycetidae</taxon>
        <taxon>Agaricales</taxon>
        <taxon>Agaricineae</taxon>
        <taxon>Strophariaceae</taxon>
        <taxon>Pholiota</taxon>
    </lineage>
</organism>
<dbReference type="OrthoDB" id="783096at2759"/>
<protein>
    <recommendedName>
        <fullName evidence="2">Aip3p/Bud6 N-terminal domain-containing protein</fullName>
    </recommendedName>
</protein>
<evidence type="ECO:0000256" key="1">
    <source>
        <dbReference type="SAM" id="MobiDB-lite"/>
    </source>
</evidence>
<dbReference type="Proteomes" id="UP000807469">
    <property type="component" value="Unassembled WGS sequence"/>
</dbReference>
<feature type="compositionally biased region" description="Polar residues" evidence="1">
    <location>
        <begin position="21"/>
        <end position="31"/>
    </location>
</feature>
<comment type="caution">
    <text evidence="3">The sequence shown here is derived from an EMBL/GenBank/DDBJ whole genome shotgun (WGS) entry which is preliminary data.</text>
</comment>
<keyword evidence="4" id="KW-1185">Reference proteome</keyword>
<evidence type="ECO:0000259" key="2">
    <source>
        <dbReference type="Pfam" id="PF23153"/>
    </source>
</evidence>
<feature type="compositionally biased region" description="Low complexity" evidence="1">
    <location>
        <begin position="1"/>
        <end position="20"/>
    </location>
</feature>
<dbReference type="InterPro" id="IPR056279">
    <property type="entry name" value="Aip3p_Bud6_N"/>
</dbReference>
<sequence>MTSYYQPAPSGSSSSAYSTSVQQDLPHQQAESKPGDVPNTVHKLLGSTKQLQEVLKLWSTNQATEGDVSDLYVQIGHEFNTMISAFAYHRIDLSNIHDVPSELRIVLERCLAEDQSPEALETFLPQLRGVLFKLLKGLQDHVDEYRAATRRPWAEAQKSH</sequence>
<accession>A0A9P5Z9H8</accession>
<evidence type="ECO:0000313" key="4">
    <source>
        <dbReference type="Proteomes" id="UP000807469"/>
    </source>
</evidence>
<feature type="region of interest" description="Disordered" evidence="1">
    <location>
        <begin position="1"/>
        <end position="37"/>
    </location>
</feature>
<evidence type="ECO:0000313" key="3">
    <source>
        <dbReference type="EMBL" id="KAF9482655.1"/>
    </source>
</evidence>
<reference evidence="3" key="1">
    <citation type="submission" date="2020-11" db="EMBL/GenBank/DDBJ databases">
        <authorList>
            <consortium name="DOE Joint Genome Institute"/>
            <person name="Ahrendt S."/>
            <person name="Riley R."/>
            <person name="Andreopoulos W."/>
            <person name="Labutti K."/>
            <person name="Pangilinan J."/>
            <person name="Ruiz-Duenas F.J."/>
            <person name="Barrasa J.M."/>
            <person name="Sanchez-Garcia M."/>
            <person name="Camarero S."/>
            <person name="Miyauchi S."/>
            <person name="Serrano A."/>
            <person name="Linde D."/>
            <person name="Babiker R."/>
            <person name="Drula E."/>
            <person name="Ayuso-Fernandez I."/>
            <person name="Pacheco R."/>
            <person name="Padilla G."/>
            <person name="Ferreira P."/>
            <person name="Barriuso J."/>
            <person name="Kellner H."/>
            <person name="Castanera R."/>
            <person name="Alfaro M."/>
            <person name="Ramirez L."/>
            <person name="Pisabarro A.G."/>
            <person name="Kuo A."/>
            <person name="Tritt A."/>
            <person name="Lipzen A."/>
            <person name="He G."/>
            <person name="Yan M."/>
            <person name="Ng V."/>
            <person name="Cullen D."/>
            <person name="Martin F."/>
            <person name="Rosso M.-N."/>
            <person name="Henrissat B."/>
            <person name="Hibbett D."/>
            <person name="Martinez A.T."/>
            <person name="Grigoriev I.V."/>
        </authorList>
    </citation>
    <scope>NUCLEOTIDE SEQUENCE</scope>
    <source>
        <strain evidence="3">CIRM-BRFM 674</strain>
    </source>
</reference>